<gene>
    <name evidence="1" type="ORF">NCTC9695_03473</name>
</gene>
<reference evidence="1 2" key="1">
    <citation type="submission" date="2018-12" db="EMBL/GenBank/DDBJ databases">
        <authorList>
            <consortium name="Pathogen Informatics"/>
        </authorList>
    </citation>
    <scope>NUCLEOTIDE SEQUENCE [LARGE SCALE GENOMIC DNA]</scope>
    <source>
        <strain evidence="1 2">NCTC9695</strain>
    </source>
</reference>
<dbReference type="EMBL" id="LR134182">
    <property type="protein sequence ID" value="VEB43019.1"/>
    <property type="molecule type" value="Genomic_DNA"/>
</dbReference>
<sequence>MSKTSLKDFLGAGEMEAPAKEEKPLPDYVSIKVKVHRDDHRRLADLATVERTSLQDLGVDGYSRVLAERGLPPLRPYKEGKCPFAHLPFCSPAHLPICAHAQWLIELEKPMIDIDAIIDSMGWSPDTDERADMRRLCQATLAAAAEQSGEAVAESMARETEQRGRVARLGMLADRLSDAAQPAPAVPDLWRLMLQRLVDECERADKQALDEVRCGFIHGHIVAEARAMLAAAPSPN</sequence>
<accession>A0A447TDN2</accession>
<organism evidence="1 2">
    <name type="scientific">Chromobacterium violaceum</name>
    <dbReference type="NCBI Taxonomy" id="536"/>
    <lineage>
        <taxon>Bacteria</taxon>
        <taxon>Pseudomonadati</taxon>
        <taxon>Pseudomonadota</taxon>
        <taxon>Betaproteobacteria</taxon>
        <taxon>Neisseriales</taxon>
        <taxon>Chromobacteriaceae</taxon>
        <taxon>Chromobacterium</taxon>
    </lineage>
</organism>
<dbReference type="AlphaFoldDB" id="A0A447TDN2"/>
<evidence type="ECO:0000313" key="1">
    <source>
        <dbReference type="EMBL" id="VEB43019.1"/>
    </source>
</evidence>
<proteinExistence type="predicted"/>
<protein>
    <submittedName>
        <fullName evidence="1">Uncharacterized protein</fullName>
    </submittedName>
</protein>
<dbReference type="Proteomes" id="UP000275777">
    <property type="component" value="Chromosome"/>
</dbReference>
<name>A0A447TDN2_CHRVL</name>
<evidence type="ECO:0000313" key="2">
    <source>
        <dbReference type="Proteomes" id="UP000275777"/>
    </source>
</evidence>